<name>A0A0F9EFA7_9ZZZZ</name>
<dbReference type="EMBL" id="LAZR01035055">
    <property type="protein sequence ID" value="KKL28551.1"/>
    <property type="molecule type" value="Genomic_DNA"/>
</dbReference>
<proteinExistence type="predicted"/>
<reference evidence="1" key="1">
    <citation type="journal article" date="2015" name="Nature">
        <title>Complex archaea that bridge the gap between prokaryotes and eukaryotes.</title>
        <authorList>
            <person name="Spang A."/>
            <person name="Saw J.H."/>
            <person name="Jorgensen S.L."/>
            <person name="Zaremba-Niedzwiedzka K."/>
            <person name="Martijn J."/>
            <person name="Lind A.E."/>
            <person name="van Eijk R."/>
            <person name="Schleper C."/>
            <person name="Guy L."/>
            <person name="Ettema T.J."/>
        </authorList>
    </citation>
    <scope>NUCLEOTIDE SEQUENCE</scope>
</reference>
<evidence type="ECO:0000313" key="1">
    <source>
        <dbReference type="EMBL" id="KKL28551.1"/>
    </source>
</evidence>
<dbReference type="AlphaFoldDB" id="A0A0F9EFA7"/>
<protein>
    <submittedName>
        <fullName evidence="1">Uncharacterized protein</fullName>
    </submittedName>
</protein>
<sequence>INFGAHTVTQVLDHDPTLSLTPQRAQEAMLLYMNNQSELLVARTDKTWFTKQSSLLSSDSNLNPKYYTTLRQLL</sequence>
<comment type="caution">
    <text evidence="1">The sequence shown here is derived from an EMBL/GenBank/DDBJ whole genome shotgun (WGS) entry which is preliminary data.</text>
</comment>
<organism evidence="1">
    <name type="scientific">marine sediment metagenome</name>
    <dbReference type="NCBI Taxonomy" id="412755"/>
    <lineage>
        <taxon>unclassified sequences</taxon>
        <taxon>metagenomes</taxon>
        <taxon>ecological metagenomes</taxon>
    </lineage>
</organism>
<accession>A0A0F9EFA7</accession>
<gene>
    <name evidence="1" type="ORF">LCGC14_2374030</name>
</gene>
<feature type="non-terminal residue" evidence="1">
    <location>
        <position position="1"/>
    </location>
</feature>